<keyword evidence="2" id="KW-0378">Hydrolase</keyword>
<dbReference type="Pfam" id="PF04227">
    <property type="entry name" value="Indigoidine_A"/>
    <property type="match status" value="1"/>
</dbReference>
<protein>
    <recommendedName>
        <fullName evidence="6">Carbohydrate kinase PfkB domain-containing protein</fullName>
    </recommendedName>
</protein>
<evidence type="ECO:0000256" key="3">
    <source>
        <dbReference type="ARBA" id="ARBA00023211"/>
    </source>
</evidence>
<dbReference type="GO" id="GO:0016798">
    <property type="term" value="F:hydrolase activity, acting on glycosyl bonds"/>
    <property type="evidence" value="ECO:0007669"/>
    <property type="project" value="UniProtKB-KW"/>
</dbReference>
<keyword evidence="8" id="KW-1185">Reference proteome</keyword>
<dbReference type="Gene3D" id="3.40.1190.20">
    <property type="match status" value="1"/>
</dbReference>
<name>A0A9P8IFX3_9PEZI</name>
<feature type="domain" description="Carbohydrate kinase PfkB" evidence="6">
    <location>
        <begin position="437"/>
        <end position="623"/>
    </location>
</feature>
<dbReference type="EMBL" id="JAGHQM010001903">
    <property type="protein sequence ID" value="KAH0551590.1"/>
    <property type="molecule type" value="Genomic_DNA"/>
</dbReference>
<dbReference type="SUPFAM" id="SSF53613">
    <property type="entry name" value="Ribokinase-like"/>
    <property type="match status" value="1"/>
</dbReference>
<dbReference type="InterPro" id="IPR011611">
    <property type="entry name" value="PfkB_dom"/>
</dbReference>
<keyword evidence="5" id="KW-0326">Glycosidase</keyword>
<evidence type="ECO:0000313" key="7">
    <source>
        <dbReference type="EMBL" id="KAH0551590.1"/>
    </source>
</evidence>
<reference evidence="7" key="1">
    <citation type="submission" date="2021-03" db="EMBL/GenBank/DDBJ databases">
        <title>Comparative genomics and phylogenomic investigation of the class Geoglossomycetes provide insights into ecological specialization and systematics.</title>
        <authorList>
            <person name="Melie T."/>
            <person name="Pirro S."/>
            <person name="Miller A.N."/>
            <person name="Quandt A."/>
        </authorList>
    </citation>
    <scope>NUCLEOTIDE SEQUENCE</scope>
    <source>
        <strain evidence="7">CAQ_001_2017</strain>
    </source>
</reference>
<sequence>MALARIGGWKAAASRYAPRNRRDFHLDNHCFKVSDEVREAIHSRRPVVALESAIYTHGFPYPENVTLASHLESTIRVHGGVPATIGVIDGIARVGVKAEELTRLAAAAGKDTTLKLSRWDLGFICGMGLSGKIKIGGTTVASTMLLAHLAGIKVFATGGLGGVHRGGESSLDISADLTELGRTPVAVVSSGCKSFLDLPRTLEYLETQGVSVATFADGREGQIDFPAFWTRESGVSSPTVVHDEKEAAAIIYAQNLLSMTSGLLLANPIPAEYSIPLAEMDGVIDAAIREAELHRATGKANTPFILRKIKELTSGRSIPANQALIESNAVRGTKVAVELSKLEKELAAAGLESKSTYGSLGPADTSTGRPMTRYKQGLLEDSGRIIPAGQSSPFGRTGTFEDQVDILVAGSVAIDLTCDFAPLASPGKAEVMPQLHTSNPSTISQSIGGVGLNVATAAQLCGASTRLCSLVGDDLSGRTALEMLGHLGLQTSAVQVMGKGTGMRTAHYVAVNDTKKDLVLAMADMSILEEQPERFSSTWESEIVRAKPKWLLVDANWGVETLRRWISSGKSAGAHVAFEPVSAEKSARLFSNSTKGPLKVFPNHEIDIATPNAIELSAMHAAAREAGMLDRQDWWQTVNNLGIHDNTRDRLIALTSPPLVDQGIPQQSIQLLPFFSCLLTKLGPQGVLLTWLLKSGDERLSSPDAARYVLSRSPEGGSEIGGVYMRLFPAAEVVSEEDIVSVTGVGDTFSGMVIAGLTKGKTLEEMVKVAQKGSIMTLKSRQSVSPRLGELKRELEN</sequence>
<comment type="caution">
    <text evidence="7">The sequence shown here is derived from an EMBL/GenBank/DDBJ whole genome shotgun (WGS) entry which is preliminary data.</text>
</comment>
<dbReference type="PANTHER" id="PTHR42909:SF1">
    <property type="entry name" value="CARBOHYDRATE KINASE PFKB DOMAIN-CONTAINING PROTEIN"/>
    <property type="match status" value="1"/>
</dbReference>
<evidence type="ECO:0000256" key="2">
    <source>
        <dbReference type="ARBA" id="ARBA00022801"/>
    </source>
</evidence>
<dbReference type="InterPro" id="IPR007342">
    <property type="entry name" value="PsuG"/>
</dbReference>
<dbReference type="InterPro" id="IPR029056">
    <property type="entry name" value="Ribokinase-like"/>
</dbReference>
<dbReference type="GO" id="GO:0005737">
    <property type="term" value="C:cytoplasm"/>
    <property type="evidence" value="ECO:0007669"/>
    <property type="project" value="TreeGrafter"/>
</dbReference>
<keyword evidence="1" id="KW-0479">Metal-binding</keyword>
<dbReference type="Proteomes" id="UP000750711">
    <property type="component" value="Unassembled WGS sequence"/>
</dbReference>
<proteinExistence type="inferred from homology"/>
<dbReference type="CDD" id="cd01941">
    <property type="entry name" value="YeiC_kinase_like"/>
    <property type="match status" value="1"/>
</dbReference>
<feature type="domain" description="Carbohydrate kinase PfkB" evidence="6">
    <location>
        <begin position="735"/>
        <end position="781"/>
    </location>
</feature>
<keyword evidence="4" id="KW-0456">Lyase</keyword>
<dbReference type="Pfam" id="PF00294">
    <property type="entry name" value="PfkB"/>
    <property type="match status" value="2"/>
</dbReference>
<evidence type="ECO:0000256" key="5">
    <source>
        <dbReference type="ARBA" id="ARBA00023295"/>
    </source>
</evidence>
<dbReference type="Gene3D" id="3.40.1790.10">
    <property type="entry name" value="Indigoidine synthase domain"/>
    <property type="match status" value="1"/>
</dbReference>
<evidence type="ECO:0000259" key="6">
    <source>
        <dbReference type="Pfam" id="PF00294"/>
    </source>
</evidence>
<evidence type="ECO:0000256" key="4">
    <source>
        <dbReference type="ARBA" id="ARBA00023239"/>
    </source>
</evidence>
<dbReference type="PANTHER" id="PTHR42909">
    <property type="entry name" value="ZGC:136858"/>
    <property type="match status" value="1"/>
</dbReference>
<dbReference type="InterPro" id="IPR022830">
    <property type="entry name" value="Indigdn_synthA-like"/>
</dbReference>
<organism evidence="7 8">
    <name type="scientific">Trichoglossum hirsutum</name>
    <dbReference type="NCBI Taxonomy" id="265104"/>
    <lineage>
        <taxon>Eukaryota</taxon>
        <taxon>Fungi</taxon>
        <taxon>Dikarya</taxon>
        <taxon>Ascomycota</taxon>
        <taxon>Pezizomycotina</taxon>
        <taxon>Geoglossomycetes</taxon>
        <taxon>Geoglossales</taxon>
        <taxon>Geoglossaceae</taxon>
        <taxon>Trichoglossum</taxon>
    </lineage>
</organism>
<dbReference type="GO" id="GO:0004730">
    <property type="term" value="F:pseudouridylate synthase activity"/>
    <property type="evidence" value="ECO:0007669"/>
    <property type="project" value="InterPro"/>
</dbReference>
<dbReference type="GO" id="GO:0046872">
    <property type="term" value="F:metal ion binding"/>
    <property type="evidence" value="ECO:0007669"/>
    <property type="project" value="UniProtKB-KW"/>
</dbReference>
<gene>
    <name evidence="7" type="ORF">GP486_007193</name>
</gene>
<dbReference type="HAMAP" id="MF_01876">
    <property type="entry name" value="PsiMP_glycosidase"/>
    <property type="match status" value="1"/>
</dbReference>
<keyword evidence="3" id="KW-0464">Manganese</keyword>
<evidence type="ECO:0000256" key="1">
    <source>
        <dbReference type="ARBA" id="ARBA00022723"/>
    </source>
</evidence>
<accession>A0A9P8IFX3</accession>
<evidence type="ECO:0000313" key="8">
    <source>
        <dbReference type="Proteomes" id="UP000750711"/>
    </source>
</evidence>
<dbReference type="SUPFAM" id="SSF110581">
    <property type="entry name" value="Indigoidine synthase A-like"/>
    <property type="match status" value="1"/>
</dbReference>
<dbReference type="AlphaFoldDB" id="A0A9P8IFX3"/>